<dbReference type="InterPro" id="IPR049708">
    <property type="entry name" value="PP0621-like"/>
</dbReference>
<dbReference type="NCBIfam" id="NF041023">
    <property type="entry name" value="PP0621_fam"/>
    <property type="match status" value="1"/>
</dbReference>
<sequence length="75" mass="8724">MGKLFFYTLIALLIYWILKGRHSKKNQNISHQDSIEDTVNCAHCGIYLPKSEAISYQNKYFCCQEHCDQFVDSSS</sequence>
<evidence type="ECO:0000313" key="2">
    <source>
        <dbReference type="Proteomes" id="UP000241912"/>
    </source>
</evidence>
<proteinExistence type="predicted"/>
<evidence type="ECO:0008006" key="3">
    <source>
        <dbReference type="Google" id="ProtNLM"/>
    </source>
</evidence>
<dbReference type="EMBL" id="PXXU01000040">
    <property type="protein sequence ID" value="PSJ16674.1"/>
    <property type="molecule type" value="Genomic_DNA"/>
</dbReference>
<organism evidence="1 2">
    <name type="scientific">Nitrosomonas supralitoralis</name>
    <dbReference type="NCBI Taxonomy" id="2116706"/>
    <lineage>
        <taxon>Bacteria</taxon>
        <taxon>Pseudomonadati</taxon>
        <taxon>Pseudomonadota</taxon>
        <taxon>Betaproteobacteria</taxon>
        <taxon>Nitrosomonadales</taxon>
        <taxon>Nitrosomonadaceae</taxon>
        <taxon>Nitrosomonas</taxon>
    </lineage>
</organism>
<comment type="caution">
    <text evidence="1">The sequence shown here is derived from an EMBL/GenBank/DDBJ whole genome shotgun (WGS) entry which is preliminary data.</text>
</comment>
<protein>
    <recommendedName>
        <fullName evidence="3">TRASH domain-containing protein</fullName>
    </recommendedName>
</protein>
<dbReference type="RefSeq" id="WP_106707552.1">
    <property type="nucleotide sequence ID" value="NZ_PXXU01000040.1"/>
</dbReference>
<dbReference type="Proteomes" id="UP000241912">
    <property type="component" value="Unassembled WGS sequence"/>
</dbReference>
<accession>A0A2P7NT75</accession>
<gene>
    <name evidence="1" type="ORF">C7H79_12280</name>
</gene>
<name>A0A2P7NT75_9PROT</name>
<dbReference type="OrthoDB" id="9814432at2"/>
<dbReference type="AlphaFoldDB" id="A0A2P7NT75"/>
<keyword evidence="2" id="KW-1185">Reference proteome</keyword>
<evidence type="ECO:0000313" key="1">
    <source>
        <dbReference type="EMBL" id="PSJ16674.1"/>
    </source>
</evidence>
<reference evidence="1 2" key="1">
    <citation type="submission" date="2018-03" db="EMBL/GenBank/DDBJ databases">
        <title>Draft genome of Nitrosomonas supralitoralis APG5.</title>
        <authorList>
            <person name="Urakawa H."/>
            <person name="Lopez J.V."/>
        </authorList>
    </citation>
    <scope>NUCLEOTIDE SEQUENCE [LARGE SCALE GENOMIC DNA]</scope>
    <source>
        <strain evidence="1 2">APG5</strain>
    </source>
</reference>